<sequence length="195" mass="21715">MSHVATSQTVIKPLAFFQSYKHHSEAHTAHLPQRENSQLHTNFVEQEVAAYAGVSFTTGAAVFAIAALLRKRLDEEVWQEGELGIFVKWVCCTLRQFSTCFVYKEIALRATIGCGGDGFLADIAEDFITIELLIVEGQVVVMDEVTYMVLQSVFLDIKFWILLKFPSSISLSSANTVSQTSKNLTCESLARKLSK</sequence>
<protein>
    <submittedName>
        <fullName evidence="2">Uncharacterized protein</fullName>
    </submittedName>
</protein>
<organism evidence="2 3">
    <name type="scientific">Actinidia rufa</name>
    <dbReference type="NCBI Taxonomy" id="165716"/>
    <lineage>
        <taxon>Eukaryota</taxon>
        <taxon>Viridiplantae</taxon>
        <taxon>Streptophyta</taxon>
        <taxon>Embryophyta</taxon>
        <taxon>Tracheophyta</taxon>
        <taxon>Spermatophyta</taxon>
        <taxon>Magnoliopsida</taxon>
        <taxon>eudicotyledons</taxon>
        <taxon>Gunneridae</taxon>
        <taxon>Pentapetalae</taxon>
        <taxon>asterids</taxon>
        <taxon>Ericales</taxon>
        <taxon>Actinidiaceae</taxon>
        <taxon>Actinidia</taxon>
    </lineage>
</organism>
<accession>A0A7J0GZV4</accession>
<dbReference type="Proteomes" id="UP000585474">
    <property type="component" value="Unassembled WGS sequence"/>
</dbReference>
<reference evidence="2 3" key="1">
    <citation type="submission" date="2019-07" db="EMBL/GenBank/DDBJ databases">
        <title>De Novo Assembly of kiwifruit Actinidia rufa.</title>
        <authorList>
            <person name="Sugita-Konishi S."/>
            <person name="Sato K."/>
            <person name="Mori E."/>
            <person name="Abe Y."/>
            <person name="Kisaki G."/>
            <person name="Hamano K."/>
            <person name="Suezawa K."/>
            <person name="Otani M."/>
            <person name="Fukuda T."/>
            <person name="Manabe T."/>
            <person name="Gomi K."/>
            <person name="Tabuchi M."/>
            <person name="Akimitsu K."/>
            <person name="Kataoka I."/>
        </authorList>
    </citation>
    <scope>NUCLEOTIDE SEQUENCE [LARGE SCALE GENOMIC DNA]</scope>
    <source>
        <strain evidence="3">cv. Fuchu</strain>
    </source>
</reference>
<gene>
    <name evidence="2" type="ORF">Acr_25g0007350</name>
</gene>
<comment type="caution">
    <text evidence="2">The sequence shown here is derived from an EMBL/GenBank/DDBJ whole genome shotgun (WGS) entry which is preliminary data.</text>
</comment>
<feature type="transmembrane region" description="Helical" evidence="1">
    <location>
        <begin position="48"/>
        <end position="69"/>
    </location>
</feature>
<keyword evidence="3" id="KW-1185">Reference proteome</keyword>
<keyword evidence="1" id="KW-0472">Membrane</keyword>
<keyword evidence="1" id="KW-1133">Transmembrane helix</keyword>
<dbReference type="AlphaFoldDB" id="A0A7J0GZV4"/>
<name>A0A7J0GZV4_9ERIC</name>
<evidence type="ECO:0000313" key="3">
    <source>
        <dbReference type="Proteomes" id="UP000585474"/>
    </source>
</evidence>
<keyword evidence="1" id="KW-0812">Transmembrane</keyword>
<proteinExistence type="predicted"/>
<evidence type="ECO:0000256" key="1">
    <source>
        <dbReference type="SAM" id="Phobius"/>
    </source>
</evidence>
<evidence type="ECO:0000313" key="2">
    <source>
        <dbReference type="EMBL" id="GFZ16326.1"/>
    </source>
</evidence>
<dbReference type="EMBL" id="BJWL01000025">
    <property type="protein sequence ID" value="GFZ16326.1"/>
    <property type="molecule type" value="Genomic_DNA"/>
</dbReference>